<accession>A0A225DSE8</accession>
<sequence length="281" mass="30313">MITRLLSALSLFSLIVVPAAAQEKAAANNFKISLVANIEMKSTTINIAIDATTDFAYSWQQEAKTRTLMVGDMTVVAKTKDVTVMDLKMGRAGMFGTMQGKELNIKFEDAPDELKTLLKDSFDAPLCKNEVDENGVVTSEKIVAGPGSKTLVETGMIANSSFFHPPFFAAKNEWQSVNGVGVGKGVASGKLKYTKIAGAKEGFQTVSVAGTLNADGLKLENGGTVKKGNYKITGTQTYDLKRKEWVDGKVKIDLEFDYELNKVVGAGKGKMTLDFSVVDKK</sequence>
<comment type="caution">
    <text evidence="2">The sequence shown here is derived from an EMBL/GenBank/DDBJ whole genome shotgun (WGS) entry which is preliminary data.</text>
</comment>
<evidence type="ECO:0000256" key="1">
    <source>
        <dbReference type="SAM" id="SignalP"/>
    </source>
</evidence>
<evidence type="ECO:0000313" key="2">
    <source>
        <dbReference type="EMBL" id="OWK43993.1"/>
    </source>
</evidence>
<dbReference type="RefSeq" id="WP_088254765.1">
    <property type="nucleotide sequence ID" value="NZ_NIDE01000004.1"/>
</dbReference>
<feature type="signal peptide" evidence="1">
    <location>
        <begin position="1"/>
        <end position="21"/>
    </location>
</feature>
<keyword evidence="1" id="KW-0732">Signal</keyword>
<evidence type="ECO:0000313" key="3">
    <source>
        <dbReference type="Proteomes" id="UP000214646"/>
    </source>
</evidence>
<feature type="chain" id="PRO_5013075957" description="Lipid/polyisoprenoid-binding YceI-like domain-containing protein" evidence="1">
    <location>
        <begin position="22"/>
        <end position="281"/>
    </location>
</feature>
<evidence type="ECO:0008006" key="4">
    <source>
        <dbReference type="Google" id="ProtNLM"/>
    </source>
</evidence>
<dbReference type="AlphaFoldDB" id="A0A225DSE8"/>
<dbReference type="EMBL" id="NIDE01000004">
    <property type="protein sequence ID" value="OWK43993.1"/>
    <property type="molecule type" value="Genomic_DNA"/>
</dbReference>
<keyword evidence="3" id="KW-1185">Reference proteome</keyword>
<dbReference type="Proteomes" id="UP000214646">
    <property type="component" value="Unassembled WGS sequence"/>
</dbReference>
<name>A0A225DSE8_9BACT</name>
<gene>
    <name evidence="2" type="ORF">FRUB_03592</name>
</gene>
<organism evidence="2 3">
    <name type="scientific">Fimbriiglobus ruber</name>
    <dbReference type="NCBI Taxonomy" id="1908690"/>
    <lineage>
        <taxon>Bacteria</taxon>
        <taxon>Pseudomonadati</taxon>
        <taxon>Planctomycetota</taxon>
        <taxon>Planctomycetia</taxon>
        <taxon>Gemmatales</taxon>
        <taxon>Gemmataceae</taxon>
        <taxon>Fimbriiglobus</taxon>
    </lineage>
</organism>
<protein>
    <recommendedName>
        <fullName evidence="4">Lipid/polyisoprenoid-binding YceI-like domain-containing protein</fullName>
    </recommendedName>
</protein>
<reference evidence="3" key="1">
    <citation type="submission" date="2017-06" db="EMBL/GenBank/DDBJ databases">
        <title>Genome analysis of Fimbriiglobus ruber SP5, the first member of the order Planctomycetales with confirmed chitinolytic capability.</title>
        <authorList>
            <person name="Ravin N.V."/>
            <person name="Rakitin A.L."/>
            <person name="Ivanova A.A."/>
            <person name="Beletsky A.V."/>
            <person name="Kulichevskaya I.S."/>
            <person name="Mardanov A.V."/>
            <person name="Dedysh S.N."/>
        </authorList>
    </citation>
    <scope>NUCLEOTIDE SEQUENCE [LARGE SCALE GENOMIC DNA]</scope>
    <source>
        <strain evidence="3">SP5</strain>
    </source>
</reference>
<proteinExistence type="predicted"/>